<name>A0A432YQM5_9GAMM</name>
<organism evidence="3 4">
    <name type="scientific">Pseudidiomarina insulisalsae</name>
    <dbReference type="NCBI Taxonomy" id="575789"/>
    <lineage>
        <taxon>Bacteria</taxon>
        <taxon>Pseudomonadati</taxon>
        <taxon>Pseudomonadota</taxon>
        <taxon>Gammaproteobacteria</taxon>
        <taxon>Alteromonadales</taxon>
        <taxon>Idiomarinaceae</taxon>
        <taxon>Pseudidiomarina</taxon>
    </lineage>
</organism>
<reference evidence="4" key="1">
    <citation type="journal article" date="2018" name="Front. Microbiol.">
        <title>Genome-Based Analysis Reveals the Taxonomy and Diversity of the Family Idiomarinaceae.</title>
        <authorList>
            <person name="Liu Y."/>
            <person name="Lai Q."/>
            <person name="Shao Z."/>
        </authorList>
    </citation>
    <scope>NUCLEOTIDE SEQUENCE [LARGE SCALE GENOMIC DNA]</scope>
    <source>
        <strain evidence="4">CVS-6</strain>
    </source>
</reference>
<dbReference type="EMBL" id="PIPY01000001">
    <property type="protein sequence ID" value="RUO63622.1"/>
    <property type="molecule type" value="Genomic_DNA"/>
</dbReference>
<proteinExistence type="predicted"/>
<dbReference type="Proteomes" id="UP000288259">
    <property type="component" value="Unassembled WGS sequence"/>
</dbReference>
<dbReference type="AlphaFoldDB" id="A0A432YQM5"/>
<dbReference type="Pfam" id="PF14534">
    <property type="entry name" value="DUF4440"/>
    <property type="match status" value="1"/>
</dbReference>
<evidence type="ECO:0000259" key="2">
    <source>
        <dbReference type="Pfam" id="PF14534"/>
    </source>
</evidence>
<dbReference type="InterPro" id="IPR032710">
    <property type="entry name" value="NTF2-like_dom_sf"/>
</dbReference>
<feature type="chain" id="PRO_5018977406" evidence="1">
    <location>
        <begin position="21"/>
        <end position="159"/>
    </location>
</feature>
<dbReference type="RefSeq" id="WP_126753330.1">
    <property type="nucleotide sequence ID" value="NZ_PIPY01000001.1"/>
</dbReference>
<dbReference type="OrthoDB" id="5768302at2"/>
<feature type="domain" description="DUF4440" evidence="2">
    <location>
        <begin position="47"/>
        <end position="142"/>
    </location>
</feature>
<protein>
    <submittedName>
        <fullName evidence="3">Nuclear transport factor 2 family protein</fullName>
    </submittedName>
</protein>
<evidence type="ECO:0000313" key="3">
    <source>
        <dbReference type="EMBL" id="RUO63622.1"/>
    </source>
</evidence>
<feature type="signal peptide" evidence="1">
    <location>
        <begin position="1"/>
        <end position="20"/>
    </location>
</feature>
<evidence type="ECO:0000313" key="4">
    <source>
        <dbReference type="Proteomes" id="UP000288259"/>
    </source>
</evidence>
<sequence length="159" mass="17416">MRLVTLTFLLALLCSLPLAAQETHAVPAEQRQSVVAALSEFLYGASISDAKAHEKFWAPELTYTSSSGTRFGKPQLMNGMRNSQPTPEDEVTAWYTAEAIELKALGPAVILNFTLVSTDVASGERETFLNSGVLVQRDGHWQAINWHATRHADSATTNR</sequence>
<accession>A0A432YQM5</accession>
<evidence type="ECO:0000256" key="1">
    <source>
        <dbReference type="SAM" id="SignalP"/>
    </source>
</evidence>
<keyword evidence="1" id="KW-0732">Signal</keyword>
<dbReference type="InterPro" id="IPR027843">
    <property type="entry name" value="DUF4440"/>
</dbReference>
<keyword evidence="4" id="KW-1185">Reference proteome</keyword>
<gene>
    <name evidence="3" type="ORF">CWI71_00725</name>
</gene>
<dbReference type="Gene3D" id="3.10.450.50">
    <property type="match status" value="1"/>
</dbReference>
<dbReference type="SUPFAM" id="SSF54427">
    <property type="entry name" value="NTF2-like"/>
    <property type="match status" value="1"/>
</dbReference>
<comment type="caution">
    <text evidence="3">The sequence shown here is derived from an EMBL/GenBank/DDBJ whole genome shotgun (WGS) entry which is preliminary data.</text>
</comment>